<feature type="binding site" evidence="2">
    <location>
        <position position="272"/>
    </location>
    <ligand>
        <name>FAD</name>
        <dbReference type="ChEBI" id="CHEBI:57692"/>
    </ligand>
</feature>
<dbReference type="Pfam" id="PF05199">
    <property type="entry name" value="GMC_oxred_C"/>
    <property type="match status" value="1"/>
</dbReference>
<dbReference type="PROSITE" id="PS00624">
    <property type="entry name" value="GMC_OXRED_2"/>
    <property type="match status" value="1"/>
</dbReference>
<dbReference type="OMA" id="EDYPWPM"/>
<dbReference type="KEGG" id="vde:111252614"/>
<dbReference type="PROSITE" id="PS00623">
    <property type="entry name" value="GMC_OXRED_1"/>
    <property type="match status" value="1"/>
</dbReference>
<dbReference type="InterPro" id="IPR000172">
    <property type="entry name" value="GMC_OxRdtase_N"/>
</dbReference>
<dbReference type="EnsemblMetazoa" id="XM_022810805">
    <property type="protein sequence ID" value="XP_022666540"/>
    <property type="gene ID" value="LOC111252614"/>
</dbReference>
<dbReference type="SUPFAM" id="SSF51905">
    <property type="entry name" value="FAD/NAD(P)-binding domain"/>
    <property type="match status" value="1"/>
</dbReference>
<evidence type="ECO:0000256" key="3">
    <source>
        <dbReference type="RuleBase" id="RU003968"/>
    </source>
</evidence>
<comment type="similarity">
    <text evidence="1 3">Belongs to the GMC oxidoreductase family.</text>
</comment>
<organism evidence="6 7">
    <name type="scientific">Varroa destructor</name>
    <name type="common">Honeybee mite</name>
    <dbReference type="NCBI Taxonomy" id="109461"/>
    <lineage>
        <taxon>Eukaryota</taxon>
        <taxon>Metazoa</taxon>
        <taxon>Ecdysozoa</taxon>
        <taxon>Arthropoda</taxon>
        <taxon>Chelicerata</taxon>
        <taxon>Arachnida</taxon>
        <taxon>Acari</taxon>
        <taxon>Parasitiformes</taxon>
        <taxon>Mesostigmata</taxon>
        <taxon>Gamasina</taxon>
        <taxon>Dermanyssoidea</taxon>
        <taxon>Varroidae</taxon>
        <taxon>Varroa</taxon>
    </lineage>
</organism>
<dbReference type="OrthoDB" id="269227at2759"/>
<sequence length="638" mass="70406">MFLLLPLPITFLKWSLLLKTLLKAGLLPFLAWILLYVEREAPSFARISFDPEYDYVVVGGGSAGAVLAARLSEDPLMRVLLLEAGGSPSALHDVPLLAAEFQKTRVDWQYKTVPQDAACFGLNNRQSVWPRGKVLGGSSVLNYMLYVRGNRKDYDQWDTGLGCAGWSWKEVFPYFLKSENNRDPDILAGGYHVTGGPVTVERAPFRTPLGEAFVAAGETLGYPRGDYNGHLQTRFDVPQGTVQNGKRVSTSKAFLHTARYRPNLHILTNAKVLKLLLEGRHCIGVLFRLRGRLRTVHANREVILSAGSINSPQILMLSGIGPAQHLRSLGIPVVMDLPVGRNLHDHIGAAGLSFQINQTLSVVRKRVGLDKVIQYIFAKDGPLTLLGGVEGVGFLKTKYNNDTGDWPDAEIHFISSSPAGDGGSTIKKVMGISDKFFERVYRPYLNLDSFTLYPVLLRPRSRGYVKLRSSDPDDPPLINPRYLTKNEDVLTLVEAMKQCFAIGMSEPFKKFGARPFSMIFPGCEIYPVRSDKYLACLARTYTATIYHPVGTCKMGSPQDPSTVVDPLLRVKGIKGLRVVDASVIPKIPSGNTNAPVIMVAERAADLLKGILSAHKPDGSIRYVPHRMVPLALQDNSRI</sequence>
<proteinExistence type="inferred from homology"/>
<dbReference type="GO" id="GO:0016614">
    <property type="term" value="F:oxidoreductase activity, acting on CH-OH group of donors"/>
    <property type="evidence" value="ECO:0007669"/>
    <property type="project" value="InterPro"/>
</dbReference>
<reference evidence="6" key="1">
    <citation type="submission" date="2021-01" db="UniProtKB">
        <authorList>
            <consortium name="EnsemblMetazoa"/>
        </authorList>
    </citation>
    <scope>IDENTIFICATION</scope>
</reference>
<feature type="domain" description="Glucose-methanol-choline oxidoreductase N-terminal" evidence="4">
    <location>
        <begin position="132"/>
        <end position="155"/>
    </location>
</feature>
<dbReference type="InParanoid" id="A0A7M7KIS2"/>
<dbReference type="PIRSF" id="PIRSF000137">
    <property type="entry name" value="Alcohol_oxidase"/>
    <property type="match status" value="1"/>
</dbReference>
<keyword evidence="3" id="KW-0285">Flavoprotein</keyword>
<dbReference type="RefSeq" id="XP_022666540.1">
    <property type="nucleotide sequence ID" value="XM_022810805.1"/>
</dbReference>
<dbReference type="PANTHER" id="PTHR11552">
    <property type="entry name" value="GLUCOSE-METHANOL-CHOLINE GMC OXIDOREDUCTASE"/>
    <property type="match status" value="1"/>
</dbReference>
<dbReference type="Gene3D" id="3.30.560.10">
    <property type="entry name" value="Glucose Oxidase, domain 3"/>
    <property type="match status" value="1"/>
</dbReference>
<dbReference type="InterPro" id="IPR007867">
    <property type="entry name" value="GMC_OxRtase_C"/>
</dbReference>
<evidence type="ECO:0000259" key="5">
    <source>
        <dbReference type="PROSITE" id="PS00624"/>
    </source>
</evidence>
<dbReference type="Pfam" id="PF00732">
    <property type="entry name" value="GMC_oxred_N"/>
    <property type="match status" value="1"/>
</dbReference>
<protein>
    <recommendedName>
        <fullName evidence="4 5">Glucose-methanol-choline oxidoreductase N-terminal domain-containing protein</fullName>
    </recommendedName>
</protein>
<evidence type="ECO:0000313" key="6">
    <source>
        <dbReference type="EnsemblMetazoa" id="XP_022666540"/>
    </source>
</evidence>
<dbReference type="PANTHER" id="PTHR11552:SF227">
    <property type="entry name" value="GLUCOSE DEHYDROGENASE [FAD, QUINONE]-LIKE PROTEIN"/>
    <property type="match status" value="1"/>
</dbReference>
<feature type="domain" description="Glucose-methanol-choline oxidoreductase N-terminal" evidence="5">
    <location>
        <begin position="307"/>
        <end position="321"/>
    </location>
</feature>
<dbReference type="InterPro" id="IPR012132">
    <property type="entry name" value="GMC_OxRdtase"/>
</dbReference>
<dbReference type="Gene3D" id="3.50.50.60">
    <property type="entry name" value="FAD/NAD(P)-binding domain"/>
    <property type="match status" value="1"/>
</dbReference>
<dbReference type="AlphaFoldDB" id="A0A7M7KIS2"/>
<dbReference type="Proteomes" id="UP000594260">
    <property type="component" value="Unplaced"/>
</dbReference>
<evidence type="ECO:0000259" key="4">
    <source>
        <dbReference type="PROSITE" id="PS00623"/>
    </source>
</evidence>
<comment type="cofactor">
    <cofactor evidence="2">
        <name>FAD</name>
        <dbReference type="ChEBI" id="CHEBI:57692"/>
    </cofactor>
</comment>
<evidence type="ECO:0000313" key="7">
    <source>
        <dbReference type="Proteomes" id="UP000594260"/>
    </source>
</evidence>
<dbReference type="GeneID" id="111252614"/>
<keyword evidence="7" id="KW-1185">Reference proteome</keyword>
<feature type="binding site" evidence="2">
    <location>
        <position position="134"/>
    </location>
    <ligand>
        <name>FAD</name>
        <dbReference type="ChEBI" id="CHEBI:57692"/>
    </ligand>
</feature>
<evidence type="ECO:0000256" key="1">
    <source>
        <dbReference type="ARBA" id="ARBA00010790"/>
    </source>
</evidence>
<evidence type="ECO:0000256" key="2">
    <source>
        <dbReference type="PIRSR" id="PIRSR000137-2"/>
    </source>
</evidence>
<accession>A0A7M7KIS2</accession>
<dbReference type="GO" id="GO:0050660">
    <property type="term" value="F:flavin adenine dinucleotide binding"/>
    <property type="evidence" value="ECO:0007669"/>
    <property type="project" value="InterPro"/>
</dbReference>
<dbReference type="InterPro" id="IPR036188">
    <property type="entry name" value="FAD/NAD-bd_sf"/>
</dbReference>
<name>A0A7M7KIS2_VARDE</name>
<keyword evidence="2 3" id="KW-0274">FAD</keyword>
<dbReference type="SUPFAM" id="SSF54373">
    <property type="entry name" value="FAD-linked reductases, C-terminal domain"/>
    <property type="match status" value="1"/>
</dbReference>